<protein>
    <submittedName>
        <fullName evidence="1">Uncharacterized protein</fullName>
    </submittedName>
</protein>
<organism evidence="1 2">
    <name type="scientific">Rotaria sordida</name>
    <dbReference type="NCBI Taxonomy" id="392033"/>
    <lineage>
        <taxon>Eukaryota</taxon>
        <taxon>Metazoa</taxon>
        <taxon>Spiralia</taxon>
        <taxon>Gnathifera</taxon>
        <taxon>Rotifera</taxon>
        <taxon>Eurotatoria</taxon>
        <taxon>Bdelloidea</taxon>
        <taxon>Philodinida</taxon>
        <taxon>Philodinidae</taxon>
        <taxon>Rotaria</taxon>
    </lineage>
</organism>
<dbReference type="AlphaFoldDB" id="A0A820HAE5"/>
<accession>A0A820HAE5</accession>
<name>A0A820HAE5_9BILA</name>
<reference evidence="1" key="1">
    <citation type="submission" date="2021-02" db="EMBL/GenBank/DDBJ databases">
        <authorList>
            <person name="Nowell W R."/>
        </authorList>
    </citation>
    <scope>NUCLEOTIDE SEQUENCE</scope>
</reference>
<evidence type="ECO:0000313" key="1">
    <source>
        <dbReference type="EMBL" id="CAF4288122.1"/>
    </source>
</evidence>
<dbReference type="EMBL" id="CAJOBD010032039">
    <property type="protein sequence ID" value="CAF4288122.1"/>
    <property type="molecule type" value="Genomic_DNA"/>
</dbReference>
<evidence type="ECO:0000313" key="2">
    <source>
        <dbReference type="Proteomes" id="UP000663836"/>
    </source>
</evidence>
<comment type="caution">
    <text evidence="1">The sequence shown here is derived from an EMBL/GenBank/DDBJ whole genome shotgun (WGS) entry which is preliminary data.</text>
</comment>
<sequence>CLKEMVKSARSKALAKRRQNQFYYMNQINI</sequence>
<dbReference type="Proteomes" id="UP000663836">
    <property type="component" value="Unassembled WGS sequence"/>
</dbReference>
<gene>
    <name evidence="1" type="ORF">JBS370_LOCUS39982</name>
</gene>
<feature type="non-terminal residue" evidence="1">
    <location>
        <position position="1"/>
    </location>
</feature>
<proteinExistence type="predicted"/>